<accession>A0A0Q0XDW1</accession>
<dbReference type="PANTHER" id="PTHR46401:SF2">
    <property type="entry name" value="GLYCOSYLTRANSFERASE WBBK-RELATED"/>
    <property type="match status" value="1"/>
</dbReference>
<dbReference type="OrthoDB" id="9811902at2"/>
<dbReference type="GO" id="GO:0016757">
    <property type="term" value="F:glycosyltransferase activity"/>
    <property type="evidence" value="ECO:0007669"/>
    <property type="project" value="InterPro"/>
</dbReference>
<evidence type="ECO:0000259" key="3">
    <source>
        <dbReference type="Pfam" id="PF13579"/>
    </source>
</evidence>
<dbReference type="GO" id="GO:0009103">
    <property type="term" value="P:lipopolysaccharide biosynthetic process"/>
    <property type="evidence" value="ECO:0007669"/>
    <property type="project" value="TreeGrafter"/>
</dbReference>
<dbReference type="PATRIC" id="fig|1547436.3.peg.1058"/>
<dbReference type="Proteomes" id="UP000050827">
    <property type="component" value="Unassembled WGS sequence"/>
</dbReference>
<feature type="domain" description="Glycosyltransferase subfamily 4-like N-terminal" evidence="3">
    <location>
        <begin position="18"/>
        <end position="188"/>
    </location>
</feature>
<organism evidence="4 5">
    <name type="scientific">Flagellimonas eckloniae</name>
    <dbReference type="NCBI Taxonomy" id="346185"/>
    <lineage>
        <taxon>Bacteria</taxon>
        <taxon>Pseudomonadati</taxon>
        <taxon>Bacteroidota</taxon>
        <taxon>Flavobacteriia</taxon>
        <taxon>Flavobacteriales</taxon>
        <taxon>Flavobacteriaceae</taxon>
        <taxon>Flagellimonas</taxon>
    </lineage>
</organism>
<keyword evidence="5" id="KW-1185">Reference proteome</keyword>
<protein>
    <recommendedName>
        <fullName evidence="6">Glycosyl transferase family 1</fullName>
    </recommendedName>
</protein>
<evidence type="ECO:0008006" key="6">
    <source>
        <dbReference type="Google" id="ProtNLM"/>
    </source>
</evidence>
<dbReference type="Pfam" id="PF13579">
    <property type="entry name" value="Glyco_trans_4_4"/>
    <property type="match status" value="1"/>
</dbReference>
<dbReference type="AlphaFoldDB" id="A0A0Q0XDW1"/>
<reference evidence="4 5" key="1">
    <citation type="submission" date="2015-04" db="EMBL/GenBank/DDBJ databases">
        <title>Complete genome of flavobacterium.</title>
        <authorList>
            <person name="Kwon Y.M."/>
            <person name="Kim S.-J."/>
        </authorList>
    </citation>
    <scope>NUCLEOTIDE SEQUENCE [LARGE SCALE GENOMIC DNA]</scope>
    <source>
        <strain evidence="4 5">DK169</strain>
    </source>
</reference>
<dbReference type="PANTHER" id="PTHR46401">
    <property type="entry name" value="GLYCOSYLTRANSFERASE WBBK-RELATED"/>
    <property type="match status" value="1"/>
</dbReference>
<evidence type="ECO:0000313" key="4">
    <source>
        <dbReference type="EMBL" id="KQC29345.1"/>
    </source>
</evidence>
<name>A0A0Q0XDW1_9FLAO</name>
<keyword evidence="1" id="KW-0808">Transferase</keyword>
<dbReference type="InterPro" id="IPR028098">
    <property type="entry name" value="Glyco_trans_4-like_N"/>
</dbReference>
<dbReference type="RefSeq" id="WP_055393009.1">
    <property type="nucleotide sequence ID" value="NZ_LCTZ01000002.1"/>
</dbReference>
<dbReference type="Pfam" id="PF00534">
    <property type="entry name" value="Glycos_transf_1"/>
    <property type="match status" value="1"/>
</dbReference>
<dbReference type="SUPFAM" id="SSF53756">
    <property type="entry name" value="UDP-Glycosyltransferase/glycogen phosphorylase"/>
    <property type="match status" value="1"/>
</dbReference>
<gene>
    <name evidence="4" type="ORF">AAY42_05070</name>
</gene>
<evidence type="ECO:0000256" key="1">
    <source>
        <dbReference type="ARBA" id="ARBA00022679"/>
    </source>
</evidence>
<dbReference type="InterPro" id="IPR001296">
    <property type="entry name" value="Glyco_trans_1"/>
</dbReference>
<evidence type="ECO:0000313" key="5">
    <source>
        <dbReference type="Proteomes" id="UP000050827"/>
    </source>
</evidence>
<feature type="domain" description="Glycosyl transferase family 1" evidence="2">
    <location>
        <begin position="205"/>
        <end position="371"/>
    </location>
</feature>
<proteinExistence type="predicted"/>
<dbReference type="STRING" id="346185.AAY42_05070"/>
<sequence>MKILYIHQYFNTPNDTGGTRSYWISQKLIEAGHEITMLTSSRDGKKSTKRTIDGIEVVYLKVPYSNNMGVVKRATAFIKFMLVSSWKVLFGQKWDMIIATSTPLTVGLPALLAKKLRNTPYLFEVRDLWPDVPVQMGGLKNKFLTKLAYWFEKKIYHNASEIVALSPGMAAGVINAGISEKRVTTIPNMSKIDRFWPREKDPGLIKELGLREDSFKVVYFGAMGVANGMDYILDAAKFLKKEDNVEFVFLGGGSTEESLKERCENEAIGNMHFYGRVPMDRLSAIVNICDVSLVTFKNLPILYTNSPNKLFDSLSAGKPIIVNSPGWTKDLVESSKCGLYADINEPAQMTKQILKLKESPEWCQELGKNSRILAQSKYDKSLLCSQFLSVVENISDAQ</sequence>
<dbReference type="CDD" id="cd03794">
    <property type="entry name" value="GT4_WbuB-like"/>
    <property type="match status" value="1"/>
</dbReference>
<evidence type="ECO:0000259" key="2">
    <source>
        <dbReference type="Pfam" id="PF00534"/>
    </source>
</evidence>
<dbReference type="Gene3D" id="3.40.50.2000">
    <property type="entry name" value="Glycogen Phosphorylase B"/>
    <property type="match status" value="2"/>
</dbReference>
<dbReference type="EMBL" id="LCTZ01000002">
    <property type="protein sequence ID" value="KQC29345.1"/>
    <property type="molecule type" value="Genomic_DNA"/>
</dbReference>
<comment type="caution">
    <text evidence="4">The sequence shown here is derived from an EMBL/GenBank/DDBJ whole genome shotgun (WGS) entry which is preliminary data.</text>
</comment>